<accession>A0A094WBC9</accession>
<evidence type="ECO:0000313" key="1">
    <source>
        <dbReference type="EMBL" id="KGA93810.1"/>
    </source>
</evidence>
<dbReference type="PATRIC" id="fig|178606.4.peg.1525"/>
<proteinExistence type="predicted"/>
<protein>
    <submittedName>
        <fullName evidence="1">Uncharacterized protein</fullName>
    </submittedName>
</protein>
<dbReference type="Proteomes" id="UP000029452">
    <property type="component" value="Unassembled WGS sequence"/>
</dbReference>
<reference evidence="1 2" key="1">
    <citation type="submission" date="2014-06" db="EMBL/GenBank/DDBJ databases">
        <title>Draft genome sequence of iron oxidizing acidophile Leptospirillum ferriphilum DSM14647.</title>
        <authorList>
            <person name="Cardenas J.P."/>
            <person name="Lazcano M."/>
            <person name="Ossandon F.J."/>
            <person name="Corbett M."/>
            <person name="Holmes D.S."/>
            <person name="Watkin E."/>
        </authorList>
    </citation>
    <scope>NUCLEOTIDE SEQUENCE [LARGE SCALE GENOMIC DNA]</scope>
    <source>
        <strain evidence="1 2">DSM 14647</strain>
    </source>
</reference>
<dbReference type="EMBL" id="JPGK01000005">
    <property type="protein sequence ID" value="KGA93810.1"/>
    <property type="molecule type" value="Genomic_DNA"/>
</dbReference>
<organism evidence="1 2">
    <name type="scientific">Leptospirillum ferriphilum</name>
    <dbReference type="NCBI Taxonomy" id="178606"/>
    <lineage>
        <taxon>Bacteria</taxon>
        <taxon>Pseudomonadati</taxon>
        <taxon>Nitrospirota</taxon>
        <taxon>Nitrospiria</taxon>
        <taxon>Nitrospirales</taxon>
        <taxon>Nitrospiraceae</taxon>
        <taxon>Leptospirillum</taxon>
    </lineage>
</organism>
<dbReference type="AlphaFoldDB" id="A0A094WBC9"/>
<name>A0A094WBC9_9BACT</name>
<evidence type="ECO:0000313" key="2">
    <source>
        <dbReference type="Proteomes" id="UP000029452"/>
    </source>
</evidence>
<sequence>MCLRRECQTSRSGLNRDGKRLPVKQESLIVRLGIPRIYP</sequence>
<comment type="caution">
    <text evidence="1">The sequence shown here is derived from an EMBL/GenBank/DDBJ whole genome shotgun (WGS) entry which is preliminary data.</text>
</comment>
<gene>
    <name evidence="1" type="ORF">LptCag_1520</name>
</gene>